<accession>A0ABM8GFK2</accession>
<dbReference type="EMBL" id="AP027731">
    <property type="protein sequence ID" value="BDZ47141.1"/>
    <property type="molecule type" value="Genomic_DNA"/>
</dbReference>
<gene>
    <name evidence="2" type="ORF">GCM10025866_30500</name>
</gene>
<keyword evidence="3" id="KW-1185">Reference proteome</keyword>
<name>A0ABM8GFK2_9MICO</name>
<feature type="compositionally biased region" description="Basic and acidic residues" evidence="1">
    <location>
        <begin position="102"/>
        <end position="111"/>
    </location>
</feature>
<sequence length="111" mass="11759">MSFRVRGVAYEVAPGRDVTVPLQGQGPIVKGTPQLSPQARHRREDGTVMVPSVPTKTEPINLVPSLEPTDMELQDAVRGSGNGRGRGNGADPDSSMGELDAAEPRADDVLQ</sequence>
<dbReference type="RefSeq" id="WP_350226672.1">
    <property type="nucleotide sequence ID" value="NZ_AP027731.1"/>
</dbReference>
<evidence type="ECO:0000313" key="3">
    <source>
        <dbReference type="Proteomes" id="UP001321498"/>
    </source>
</evidence>
<protein>
    <submittedName>
        <fullName evidence="2">Uncharacterized protein</fullName>
    </submittedName>
</protein>
<dbReference type="Proteomes" id="UP001321498">
    <property type="component" value="Chromosome"/>
</dbReference>
<reference evidence="3" key="1">
    <citation type="journal article" date="2019" name="Int. J. Syst. Evol. Microbiol.">
        <title>The Global Catalogue of Microorganisms (GCM) 10K type strain sequencing project: providing services to taxonomists for standard genome sequencing and annotation.</title>
        <authorList>
            <consortium name="The Broad Institute Genomics Platform"/>
            <consortium name="The Broad Institute Genome Sequencing Center for Infectious Disease"/>
            <person name="Wu L."/>
            <person name="Ma J."/>
        </authorList>
    </citation>
    <scope>NUCLEOTIDE SEQUENCE [LARGE SCALE GENOMIC DNA]</scope>
    <source>
        <strain evidence="3">NBRC 108725</strain>
    </source>
</reference>
<proteinExistence type="predicted"/>
<evidence type="ECO:0000256" key="1">
    <source>
        <dbReference type="SAM" id="MobiDB-lite"/>
    </source>
</evidence>
<feature type="region of interest" description="Disordered" evidence="1">
    <location>
        <begin position="23"/>
        <end position="43"/>
    </location>
</feature>
<feature type="region of interest" description="Disordered" evidence="1">
    <location>
        <begin position="70"/>
        <end position="111"/>
    </location>
</feature>
<organism evidence="2 3">
    <name type="scientific">Naasia aerilata</name>
    <dbReference type="NCBI Taxonomy" id="1162966"/>
    <lineage>
        <taxon>Bacteria</taxon>
        <taxon>Bacillati</taxon>
        <taxon>Actinomycetota</taxon>
        <taxon>Actinomycetes</taxon>
        <taxon>Micrococcales</taxon>
        <taxon>Microbacteriaceae</taxon>
        <taxon>Naasia</taxon>
    </lineage>
</organism>
<evidence type="ECO:0000313" key="2">
    <source>
        <dbReference type="EMBL" id="BDZ47141.1"/>
    </source>
</evidence>